<keyword evidence="1" id="KW-0732">Signal</keyword>
<dbReference type="PANTHER" id="PTHR23303:SF14">
    <property type="entry name" value="BOS COMPLEX SUBUNIT NOMO1-RELATED"/>
    <property type="match status" value="1"/>
</dbReference>
<protein>
    <submittedName>
        <fullName evidence="7">EOG090X07YB</fullName>
    </submittedName>
</protein>
<evidence type="ECO:0000256" key="1">
    <source>
        <dbReference type="ARBA" id="ARBA00022729"/>
    </source>
</evidence>
<dbReference type="Pfam" id="PF23141">
    <property type="entry name" value="Ig_NOMO"/>
    <property type="match status" value="1"/>
</dbReference>
<dbReference type="GO" id="GO:0016192">
    <property type="term" value="P:vesicle-mediated transport"/>
    <property type="evidence" value="ECO:0007669"/>
    <property type="project" value="InterPro"/>
</dbReference>
<name>A0A4Y7NKD3_9CRUS</name>
<dbReference type="Pfam" id="PF23194">
    <property type="entry name" value="NOMO_5th"/>
    <property type="match status" value="1"/>
</dbReference>
<dbReference type="InterPro" id="IPR056190">
    <property type="entry name" value="NOMO_5th"/>
</dbReference>
<feature type="domain" description="NOMO seventh transthyretin-like" evidence="5">
    <location>
        <begin position="800"/>
        <end position="869"/>
    </location>
</feature>
<organism evidence="7">
    <name type="scientific">Scapholeberis mucronata</name>
    <dbReference type="NCBI Taxonomy" id="202097"/>
    <lineage>
        <taxon>Eukaryota</taxon>
        <taxon>Metazoa</taxon>
        <taxon>Ecdysozoa</taxon>
        <taxon>Arthropoda</taxon>
        <taxon>Crustacea</taxon>
        <taxon>Branchiopoda</taxon>
        <taxon>Diplostraca</taxon>
        <taxon>Cladocera</taxon>
        <taxon>Anomopoda</taxon>
        <taxon>Daphniidae</taxon>
        <taxon>Scapholeberis</taxon>
    </lineage>
</organism>
<dbReference type="PANTHER" id="PTHR23303">
    <property type="entry name" value="CARBOXYPEPTIDASE REGULATORY REGION-CONTAINING"/>
    <property type="match status" value="1"/>
</dbReference>
<dbReference type="Gene3D" id="2.60.40.1120">
    <property type="entry name" value="Carboxypeptidase-like, regulatory domain"/>
    <property type="match status" value="1"/>
</dbReference>
<dbReference type="SUPFAM" id="SSF49452">
    <property type="entry name" value="Starch-binding domain-like"/>
    <property type="match status" value="2"/>
</dbReference>
<feature type="domain" description="FUZ/MON1/HPS1 first Longin" evidence="2">
    <location>
        <begin position="51"/>
        <end position="113"/>
    </location>
</feature>
<evidence type="ECO:0000259" key="3">
    <source>
        <dbReference type="Pfam" id="PF22902"/>
    </source>
</evidence>
<feature type="domain" description="NOMO fifth transthyretin-like" evidence="6">
    <location>
        <begin position="617"/>
        <end position="704"/>
    </location>
</feature>
<dbReference type="Pfam" id="PF22904">
    <property type="entry name" value="NOMO1-like_2nd"/>
    <property type="match status" value="1"/>
</dbReference>
<feature type="domain" description="NOMO-like ninth beta-sandwich" evidence="3">
    <location>
        <begin position="963"/>
        <end position="1042"/>
    </location>
</feature>
<accession>A0A4Y7NKD3</accession>
<dbReference type="EMBL" id="LR024061">
    <property type="protein sequence ID" value="SVE93680.1"/>
    <property type="molecule type" value="mRNA"/>
</dbReference>
<dbReference type="GO" id="GO:0005789">
    <property type="term" value="C:endoplasmic reticulum membrane"/>
    <property type="evidence" value="ECO:0007669"/>
    <property type="project" value="TreeGrafter"/>
</dbReference>
<dbReference type="InterPro" id="IPR055073">
    <property type="entry name" value="NOMO1-like_9th"/>
</dbReference>
<proteinExistence type="evidence at transcript level"/>
<evidence type="ECO:0000259" key="5">
    <source>
        <dbReference type="Pfam" id="PF23141"/>
    </source>
</evidence>
<dbReference type="GO" id="GO:0030246">
    <property type="term" value="F:carbohydrate binding"/>
    <property type="evidence" value="ECO:0007669"/>
    <property type="project" value="InterPro"/>
</dbReference>
<dbReference type="AlphaFoldDB" id="A0A4Y7NKD3"/>
<dbReference type="InterPro" id="IPR043972">
    <property type="entry name" value="FUZ/MON1/HPS1_longin_1"/>
</dbReference>
<feature type="domain" description="NOMO second beta-sandwich" evidence="4">
    <location>
        <begin position="535"/>
        <end position="601"/>
    </location>
</feature>
<dbReference type="InterPro" id="IPR055074">
    <property type="entry name" value="NOMO1-3_2nd"/>
</dbReference>
<sequence length="1134" mass="125306">MIGVVLFDNHDDLLFEYSDEEFKKRIHSVSDNLHMYGESDECDAVQRREAESMILMQIFSPLLTSYRIMNQEFQNSYDCISCEDGSTVAFYEQLGFLLIAVAKSTVNAVHLARISQPIVTESLHYEPISESVNSSILRVLQVAVTDLNERGGIPENKTHILIIKDTSIVAIYSGKGTSELKIDEILFLIIATNAFDYSKSSTRHSLIILESCVPYTIHIQRVEHGLNVVVLIEVQIQTLSSSPIKSDVIPKQLKQVQKMAYKLNHRQWSDMLVWRPEQSQNQSAMSALARQILNGFEIVCLNPALLFVAVEHVSDVIDEIQLSIPIQSLSQPCRLTPLLKLFPGLVHFVLIDRKNHRLISPSLPLGQYDSTFENVTLYNVAISQRQRVESKMATHAEWKLKSSEVKVNVLSDSQTVNDGLVVLGYPVQGQVFSDGEPIQSVIFSLYSESEDATSHCGLDAPSVPLPNQESGAWKLICQVSSDLKGQFFFPVVQPGRYKLVPLYQGENIRFDITPAEVEFNVDDGKLVMAQKFEVQGFRVSGRVLEHSSGSGLVGAKLYLNDKQVTVTGEGGSYHLENIKTGMYRLTAESDELGFDQLNVRISPTTPSLPDIVASRYKVCGKVEMADLAVKTKTRQVIFIPTSVKDSSVEPAIVSTDESGSFCQFLRPGQYKLEPMALETEVNAGLKFVPAFHQVQVERNSLSGFIFKQLRVSIRGKVNIIASTPSVSVRLSSVSQPSRLTQPLDTTTGSENRFQFERLLPGKYRLTVLQDGWCWKNKNIDVELVDNDESNLTFDQTGFSFSLSSSHDVDLGYTVNGEPSNEVLKIKSGNSKHCLARSGVYVFEPQSCHVFDPPSIEWNSDKPSSASLRSIRHRIGVVIQSDHEIKDLGVTAALANGQAVPLTLESVDKQSDYEFHHRFVMNAPTGEVLQVTATADSLLFFPATLSLTVARDCDDKAGTIIAQRGLYVSGSVRPAISEVQVTISGGRLESPVTVETDAHGRYSYGPVNLDGHPILDLAKTFHLEARKKGYIVRPSEGFGNFIAEKLAEIVVGVIDRATGQPLPSVMVAAAGGVGYRQNSQTGPDGRVTLGSLNPGEYFIKPVLKEYRFEPSSKLVSIEDGATVELEIKSVGLMVD</sequence>
<evidence type="ECO:0000259" key="6">
    <source>
        <dbReference type="Pfam" id="PF23194"/>
    </source>
</evidence>
<dbReference type="Pfam" id="PF19036">
    <property type="entry name" value="Fuz_longin_1"/>
    <property type="match status" value="1"/>
</dbReference>
<dbReference type="InterPro" id="IPR051417">
    <property type="entry name" value="SDr/BOS_complex"/>
</dbReference>
<dbReference type="InterPro" id="IPR056319">
    <property type="entry name" value="NOMO_7th"/>
</dbReference>
<dbReference type="InterPro" id="IPR013784">
    <property type="entry name" value="Carb-bd-like_fold"/>
</dbReference>
<dbReference type="Pfam" id="PF22902">
    <property type="entry name" value="NOMO1-like_9th"/>
    <property type="match status" value="1"/>
</dbReference>
<evidence type="ECO:0000259" key="4">
    <source>
        <dbReference type="Pfam" id="PF22904"/>
    </source>
</evidence>
<reference evidence="7" key="1">
    <citation type="submission" date="2018-08" db="EMBL/GenBank/DDBJ databases">
        <authorList>
            <person name="Cornetti L."/>
        </authorList>
    </citation>
    <scope>NUCLEOTIDE SEQUENCE</scope>
    <source>
        <strain evidence="7">BE-ASS</strain>
    </source>
</reference>
<evidence type="ECO:0000313" key="7">
    <source>
        <dbReference type="EMBL" id="SVE93680.1"/>
    </source>
</evidence>
<evidence type="ECO:0000259" key="2">
    <source>
        <dbReference type="Pfam" id="PF19036"/>
    </source>
</evidence>
<gene>
    <name evidence="7" type="primary">EOG090X07YB</name>
</gene>